<dbReference type="SUPFAM" id="SSF47794">
    <property type="entry name" value="Rad51 N-terminal domain-like"/>
    <property type="match status" value="1"/>
</dbReference>
<keyword evidence="5 7" id="KW-0805">Transcription regulation</keyword>
<proteinExistence type="inferred from homology"/>
<dbReference type="Pfam" id="PF08529">
    <property type="entry name" value="NusA_N"/>
    <property type="match status" value="1"/>
</dbReference>
<dbReference type="InterPro" id="IPR058582">
    <property type="entry name" value="KH_NusA_2nd"/>
</dbReference>
<accession>A0A9D1NP26</accession>
<keyword evidence="1 7" id="KW-0806">Transcription termination</keyword>
<dbReference type="FunFam" id="3.30.300.20:FF:000005">
    <property type="entry name" value="Transcription termination/antitermination protein NusA"/>
    <property type="match status" value="1"/>
</dbReference>
<comment type="similarity">
    <text evidence="7">Belongs to the NusA family.</text>
</comment>
<dbReference type="Gene3D" id="3.30.300.20">
    <property type="match status" value="2"/>
</dbReference>
<dbReference type="AlphaFoldDB" id="A0A9D1NP26"/>
<reference evidence="9" key="1">
    <citation type="submission" date="2020-10" db="EMBL/GenBank/DDBJ databases">
        <authorList>
            <person name="Gilroy R."/>
        </authorList>
    </citation>
    <scope>NUCLEOTIDE SEQUENCE</scope>
    <source>
        <strain evidence="9">35461</strain>
    </source>
</reference>
<dbReference type="InterPro" id="IPR010995">
    <property type="entry name" value="DNA_repair_Rad51/TF_NusA_a-hlx"/>
</dbReference>
<dbReference type="SMART" id="SM00316">
    <property type="entry name" value="S1"/>
    <property type="match status" value="1"/>
</dbReference>
<keyword evidence="2 7" id="KW-0963">Cytoplasm</keyword>
<dbReference type="PANTHER" id="PTHR22648">
    <property type="entry name" value="TRANSCRIPTION TERMINATION FACTOR NUSA"/>
    <property type="match status" value="1"/>
</dbReference>
<dbReference type="CDD" id="cd22529">
    <property type="entry name" value="KH-II_NusA_rpt2"/>
    <property type="match status" value="1"/>
</dbReference>
<dbReference type="GO" id="GO:0000166">
    <property type="term" value="F:nucleotide binding"/>
    <property type="evidence" value="ECO:0007669"/>
    <property type="project" value="InterPro"/>
</dbReference>
<dbReference type="InterPro" id="IPR025249">
    <property type="entry name" value="TF_NusA_KH_1st"/>
</dbReference>
<dbReference type="PROSITE" id="PS50084">
    <property type="entry name" value="KH_TYPE_1"/>
    <property type="match status" value="1"/>
</dbReference>
<dbReference type="Pfam" id="PF13184">
    <property type="entry name" value="KH_NusA_1st"/>
    <property type="match status" value="1"/>
</dbReference>
<dbReference type="PROSITE" id="PS50126">
    <property type="entry name" value="S1"/>
    <property type="match status" value="1"/>
</dbReference>
<comment type="subcellular location">
    <subcellularLocation>
        <location evidence="7">Cytoplasm</location>
    </subcellularLocation>
</comment>
<reference evidence="9" key="2">
    <citation type="journal article" date="2021" name="PeerJ">
        <title>Extensive microbial diversity within the chicken gut microbiome revealed by metagenomics and culture.</title>
        <authorList>
            <person name="Gilroy R."/>
            <person name="Ravi A."/>
            <person name="Getino M."/>
            <person name="Pursley I."/>
            <person name="Horton D.L."/>
            <person name="Alikhan N.F."/>
            <person name="Baker D."/>
            <person name="Gharbi K."/>
            <person name="Hall N."/>
            <person name="Watson M."/>
            <person name="Adriaenssens E.M."/>
            <person name="Foster-Nyarko E."/>
            <person name="Jarju S."/>
            <person name="Secka A."/>
            <person name="Antonio M."/>
            <person name="Oren A."/>
            <person name="Chaudhuri R.R."/>
            <person name="La Ragione R."/>
            <person name="Hildebrand F."/>
            <person name="Pallen M.J."/>
        </authorList>
    </citation>
    <scope>NUCLEOTIDE SEQUENCE</scope>
    <source>
        <strain evidence="9">35461</strain>
    </source>
</reference>
<evidence type="ECO:0000256" key="3">
    <source>
        <dbReference type="ARBA" id="ARBA00022814"/>
    </source>
</evidence>
<dbReference type="InterPro" id="IPR012340">
    <property type="entry name" value="NA-bd_OB-fold"/>
</dbReference>
<dbReference type="GO" id="GO:0006353">
    <property type="term" value="P:DNA-templated transcription termination"/>
    <property type="evidence" value="ECO:0007669"/>
    <property type="project" value="UniProtKB-UniRule"/>
</dbReference>
<dbReference type="EMBL" id="DVOR01000164">
    <property type="protein sequence ID" value="HIV09485.1"/>
    <property type="molecule type" value="Genomic_DNA"/>
</dbReference>
<dbReference type="InterPro" id="IPR009019">
    <property type="entry name" value="KH_sf_prok-type"/>
</dbReference>
<evidence type="ECO:0000259" key="8">
    <source>
        <dbReference type="PROSITE" id="PS50126"/>
    </source>
</evidence>
<comment type="caution">
    <text evidence="9">The sequence shown here is derived from an EMBL/GenBank/DDBJ whole genome shotgun (WGS) entry which is preliminary data.</text>
</comment>
<keyword evidence="6 7" id="KW-0804">Transcription</keyword>
<name>A0A9D1NP26_9BACT</name>
<comment type="function">
    <text evidence="7">Participates in both transcription termination and antitermination.</text>
</comment>
<dbReference type="Pfam" id="PF00575">
    <property type="entry name" value="S1"/>
    <property type="match status" value="1"/>
</dbReference>
<dbReference type="SUPFAM" id="SSF69705">
    <property type="entry name" value="Transcription factor NusA, N-terminal domain"/>
    <property type="match status" value="1"/>
</dbReference>
<dbReference type="GO" id="GO:0003723">
    <property type="term" value="F:RNA binding"/>
    <property type="evidence" value="ECO:0007669"/>
    <property type="project" value="UniProtKB-UniRule"/>
</dbReference>
<dbReference type="GO" id="GO:0031564">
    <property type="term" value="P:transcription antitermination"/>
    <property type="evidence" value="ECO:0007669"/>
    <property type="project" value="UniProtKB-UniRule"/>
</dbReference>
<dbReference type="InterPro" id="IPR013735">
    <property type="entry name" value="TF_NusA_N"/>
</dbReference>
<dbReference type="Pfam" id="PF26594">
    <property type="entry name" value="KH_NusA_2nd"/>
    <property type="match status" value="1"/>
</dbReference>
<dbReference type="HAMAP" id="MF_00945_B">
    <property type="entry name" value="NusA_B"/>
    <property type="match status" value="1"/>
</dbReference>
<evidence type="ECO:0000256" key="4">
    <source>
        <dbReference type="ARBA" id="ARBA00022884"/>
    </source>
</evidence>
<evidence type="ECO:0000256" key="5">
    <source>
        <dbReference type="ARBA" id="ARBA00023015"/>
    </source>
</evidence>
<evidence type="ECO:0000313" key="10">
    <source>
        <dbReference type="Proteomes" id="UP000886845"/>
    </source>
</evidence>
<evidence type="ECO:0000313" key="9">
    <source>
        <dbReference type="EMBL" id="HIV09485.1"/>
    </source>
</evidence>
<comment type="subunit">
    <text evidence="7">Monomer. Binds directly to the core enzyme of the DNA-dependent RNA polymerase and to nascent RNA.</text>
</comment>
<dbReference type="SUPFAM" id="SSF50249">
    <property type="entry name" value="Nucleic acid-binding proteins"/>
    <property type="match status" value="1"/>
</dbReference>
<dbReference type="Proteomes" id="UP000886845">
    <property type="component" value="Unassembled WGS sequence"/>
</dbReference>
<keyword evidence="4 7" id="KW-0694">RNA-binding</keyword>
<sequence>MATNAEFAAVIGYLERERGVDRETILQAIEGSVEQAARKNTKVSADFTVHIDRKTLEIKAWDLCPVSDTERGPGILTVAQARRFDPEAQDGDTVKVPFPAASLGRIAAQTAKQTIMQKIRDAARTNVYNAYKDRVGDIVTGTVKLMARKDVYVELGKTEAVLPAKERLPGEDYNTGDVVRAYVLRVQNESSGPAITLSRACPEFVKALFRLDVAEVADGVVEVVAVARDPGRRSKVAVRSLDPALDPVSACVGFHGMRVKNIVRELNNEKLDIVRYSDDPEAYAREALKPATPTSLRVDEANHAIYATVPADKLSLAIGRSGQNVRLACKLTGWKISITADEPVALGALEDLQVFASKRDEMVHTLAQELEVTHAVAERLVDVGFHSPEGILAAEQAYFQESTKFDAETVESIYRHAQAIVEAKGE</sequence>
<dbReference type="InterPro" id="IPR030842">
    <property type="entry name" value="TF_NusA_bacterial"/>
</dbReference>
<dbReference type="InterPro" id="IPR015946">
    <property type="entry name" value="KH_dom-like_a/b"/>
</dbReference>
<evidence type="ECO:0000256" key="1">
    <source>
        <dbReference type="ARBA" id="ARBA00022472"/>
    </source>
</evidence>
<evidence type="ECO:0000256" key="2">
    <source>
        <dbReference type="ARBA" id="ARBA00022490"/>
    </source>
</evidence>
<protein>
    <recommendedName>
        <fullName evidence="7">Transcription termination/antitermination protein NusA</fullName>
    </recommendedName>
</protein>
<dbReference type="Gene3D" id="2.40.50.140">
    <property type="entry name" value="Nucleic acid-binding proteins"/>
    <property type="match status" value="1"/>
</dbReference>
<dbReference type="FunFam" id="3.30.300.20:FF:000002">
    <property type="entry name" value="Transcription termination/antitermination protein NusA"/>
    <property type="match status" value="1"/>
</dbReference>
<keyword evidence="3 7" id="KW-0889">Transcription antitermination</keyword>
<dbReference type="PANTHER" id="PTHR22648:SF0">
    <property type="entry name" value="TRANSCRIPTION TERMINATION_ANTITERMINATION PROTEIN NUSA"/>
    <property type="match status" value="1"/>
</dbReference>
<dbReference type="CDD" id="cd04455">
    <property type="entry name" value="S1_NusA"/>
    <property type="match status" value="1"/>
</dbReference>
<evidence type="ECO:0000256" key="6">
    <source>
        <dbReference type="ARBA" id="ARBA00023163"/>
    </source>
</evidence>
<evidence type="ECO:0000256" key="7">
    <source>
        <dbReference type="HAMAP-Rule" id="MF_00945"/>
    </source>
</evidence>
<dbReference type="InterPro" id="IPR003029">
    <property type="entry name" value="S1_domain"/>
</dbReference>
<dbReference type="NCBIfam" id="TIGR01953">
    <property type="entry name" value="NusA"/>
    <property type="match status" value="1"/>
</dbReference>
<dbReference type="SUPFAM" id="SSF54814">
    <property type="entry name" value="Prokaryotic type KH domain (KH-domain type II)"/>
    <property type="match status" value="2"/>
</dbReference>
<gene>
    <name evidence="7 9" type="primary">nusA</name>
    <name evidence="9" type="ORF">IAC79_05165</name>
</gene>
<dbReference type="GO" id="GO:0005829">
    <property type="term" value="C:cytosol"/>
    <property type="evidence" value="ECO:0007669"/>
    <property type="project" value="TreeGrafter"/>
</dbReference>
<dbReference type="CDD" id="cd02134">
    <property type="entry name" value="KH-II_NusA_rpt1"/>
    <property type="match status" value="1"/>
</dbReference>
<dbReference type="InterPro" id="IPR010213">
    <property type="entry name" value="TF_NusA"/>
</dbReference>
<organism evidence="9 10">
    <name type="scientific">Candidatus Spyradenecus faecavium</name>
    <dbReference type="NCBI Taxonomy" id="2840947"/>
    <lineage>
        <taxon>Bacteria</taxon>
        <taxon>Pseudomonadati</taxon>
        <taxon>Lentisphaerota</taxon>
        <taxon>Lentisphaeria</taxon>
        <taxon>Lentisphaerales</taxon>
        <taxon>Lentisphaeraceae</taxon>
        <taxon>Lentisphaeraceae incertae sedis</taxon>
        <taxon>Candidatus Spyradenecus</taxon>
    </lineage>
</organism>
<dbReference type="InterPro" id="IPR036555">
    <property type="entry name" value="NusA_N_sf"/>
</dbReference>
<dbReference type="GO" id="GO:0003700">
    <property type="term" value="F:DNA-binding transcription factor activity"/>
    <property type="evidence" value="ECO:0007669"/>
    <property type="project" value="InterPro"/>
</dbReference>
<feature type="domain" description="S1 motif" evidence="8">
    <location>
        <begin position="136"/>
        <end position="200"/>
    </location>
</feature>
<dbReference type="Gene3D" id="3.30.1480.10">
    <property type="entry name" value="NusA, N-terminal domain"/>
    <property type="match status" value="1"/>
</dbReference>